<dbReference type="Proteomes" id="UP001152173">
    <property type="component" value="Unassembled WGS sequence"/>
</dbReference>
<keyword evidence="17" id="KW-1208">Phospholipid metabolism</keyword>
<proteinExistence type="inferred from homology"/>
<evidence type="ECO:0000256" key="1">
    <source>
        <dbReference type="ARBA" id="ARBA00001698"/>
    </source>
</evidence>
<feature type="transmembrane region" description="Helical" evidence="19">
    <location>
        <begin position="6"/>
        <end position="36"/>
    </location>
</feature>
<keyword evidence="14" id="KW-0443">Lipid metabolism</keyword>
<evidence type="ECO:0000256" key="4">
    <source>
        <dbReference type="ARBA" id="ARBA00005189"/>
    </source>
</evidence>
<reference evidence="20" key="1">
    <citation type="submission" date="2022-05" db="EMBL/GenBank/DDBJ databases">
        <authorList>
            <person name="Colautti A."/>
            <person name="Iacumin L."/>
        </authorList>
    </citation>
    <scope>NUCLEOTIDE SEQUENCE</scope>
    <source>
        <strain evidence="20">SK 55</strain>
    </source>
</reference>
<organism evidence="20 21">
    <name type="scientific">Paenisporosarcina quisquiliarum</name>
    <dbReference type="NCBI Taxonomy" id="365346"/>
    <lineage>
        <taxon>Bacteria</taxon>
        <taxon>Bacillati</taxon>
        <taxon>Bacillota</taxon>
        <taxon>Bacilli</taxon>
        <taxon>Bacillales</taxon>
        <taxon>Caryophanaceae</taxon>
        <taxon>Paenisporosarcina</taxon>
    </lineage>
</organism>
<evidence type="ECO:0000256" key="17">
    <source>
        <dbReference type="ARBA" id="ARBA00023264"/>
    </source>
</evidence>
<keyword evidence="15 19" id="KW-0472">Membrane</keyword>
<evidence type="ECO:0000256" key="5">
    <source>
        <dbReference type="ARBA" id="ARBA00010185"/>
    </source>
</evidence>
<feature type="transmembrane region" description="Helical" evidence="19">
    <location>
        <begin position="175"/>
        <end position="194"/>
    </location>
</feature>
<keyword evidence="13 19" id="KW-1133">Transmembrane helix</keyword>
<dbReference type="PANTHER" id="PTHR46382">
    <property type="entry name" value="PHOSPHATIDATE CYTIDYLYLTRANSFERASE"/>
    <property type="match status" value="1"/>
</dbReference>
<evidence type="ECO:0000256" key="11">
    <source>
        <dbReference type="ARBA" id="ARBA00022692"/>
    </source>
</evidence>
<sequence>MKQRIITAVIGAALFIPIVWLGGLPFTLLVYAMAAVGLFEILRMKGHSIFSVHGAITLIALFIFLLPNKWSIPLMETTGYTKIDLALIAVLLLLIYTVVVKNRYTFEDAAFSIMGVLYIGIGFFYFIETRMAGIEYVIFALVIIWTTDSGAYFTGKKFGKKKLWPDISPNKTIEGFVGGIATAVIFAVLFQWIYPISSSYTMLIFVTIFASILGQMGDLVESALKRHYNVKDSGNLLPGHGGVLDRFDSLLFVLPLLHFLHFAG</sequence>
<dbReference type="RefSeq" id="WP_269924765.1">
    <property type="nucleotide sequence ID" value="NZ_JAMKBJ010000001.1"/>
</dbReference>
<evidence type="ECO:0000256" key="19">
    <source>
        <dbReference type="SAM" id="Phobius"/>
    </source>
</evidence>
<evidence type="ECO:0000256" key="12">
    <source>
        <dbReference type="ARBA" id="ARBA00022695"/>
    </source>
</evidence>
<feature type="transmembrane region" description="Helical" evidence="19">
    <location>
        <begin position="200"/>
        <end position="220"/>
    </location>
</feature>
<dbReference type="GO" id="GO:0005886">
    <property type="term" value="C:plasma membrane"/>
    <property type="evidence" value="ECO:0007669"/>
    <property type="project" value="UniProtKB-SubCell"/>
</dbReference>
<comment type="caution">
    <text evidence="20">The sequence shown here is derived from an EMBL/GenBank/DDBJ whole genome shotgun (WGS) entry which is preliminary data.</text>
</comment>
<feature type="transmembrane region" description="Helical" evidence="19">
    <location>
        <begin position="133"/>
        <end position="154"/>
    </location>
</feature>
<evidence type="ECO:0000256" key="18">
    <source>
        <dbReference type="RuleBase" id="RU003938"/>
    </source>
</evidence>
<gene>
    <name evidence="20" type="ORF">M9R32_00395</name>
</gene>
<evidence type="ECO:0000256" key="2">
    <source>
        <dbReference type="ARBA" id="ARBA00004651"/>
    </source>
</evidence>
<dbReference type="AlphaFoldDB" id="A0A9X3LCQ9"/>
<comment type="pathway">
    <text evidence="3 18">Phospholipid metabolism; CDP-diacylglycerol biosynthesis; CDP-diacylglycerol from sn-glycerol 3-phosphate: step 3/3.</text>
</comment>
<evidence type="ECO:0000256" key="3">
    <source>
        <dbReference type="ARBA" id="ARBA00005119"/>
    </source>
</evidence>
<feature type="transmembrane region" description="Helical" evidence="19">
    <location>
        <begin position="79"/>
        <end position="100"/>
    </location>
</feature>
<feature type="transmembrane region" description="Helical" evidence="19">
    <location>
        <begin position="48"/>
        <end position="67"/>
    </location>
</feature>
<evidence type="ECO:0000256" key="6">
    <source>
        <dbReference type="ARBA" id="ARBA00012487"/>
    </source>
</evidence>
<evidence type="ECO:0000313" key="20">
    <source>
        <dbReference type="EMBL" id="MCZ8535642.1"/>
    </source>
</evidence>
<evidence type="ECO:0000256" key="9">
    <source>
        <dbReference type="ARBA" id="ARBA00022516"/>
    </source>
</evidence>
<name>A0A9X3LCQ9_9BACL</name>
<dbReference type="EC" id="2.7.7.41" evidence="6 18"/>
<evidence type="ECO:0000256" key="13">
    <source>
        <dbReference type="ARBA" id="ARBA00022989"/>
    </source>
</evidence>
<dbReference type="GO" id="GO:0016024">
    <property type="term" value="P:CDP-diacylglycerol biosynthetic process"/>
    <property type="evidence" value="ECO:0007669"/>
    <property type="project" value="TreeGrafter"/>
</dbReference>
<keyword evidence="8" id="KW-1003">Cell membrane</keyword>
<feature type="transmembrane region" description="Helical" evidence="19">
    <location>
        <begin position="109"/>
        <end position="127"/>
    </location>
</feature>
<keyword evidence="9" id="KW-0444">Lipid biosynthesis</keyword>
<evidence type="ECO:0000256" key="16">
    <source>
        <dbReference type="ARBA" id="ARBA00023209"/>
    </source>
</evidence>
<dbReference type="PANTHER" id="PTHR46382:SF1">
    <property type="entry name" value="PHOSPHATIDATE CYTIDYLYLTRANSFERASE"/>
    <property type="match status" value="1"/>
</dbReference>
<evidence type="ECO:0000256" key="7">
    <source>
        <dbReference type="ARBA" id="ARBA00019373"/>
    </source>
</evidence>
<evidence type="ECO:0000313" key="21">
    <source>
        <dbReference type="Proteomes" id="UP001152173"/>
    </source>
</evidence>
<dbReference type="GO" id="GO:0004605">
    <property type="term" value="F:phosphatidate cytidylyltransferase activity"/>
    <property type="evidence" value="ECO:0007669"/>
    <property type="project" value="UniProtKB-EC"/>
</dbReference>
<accession>A0A9X3LCQ9</accession>
<keyword evidence="10 18" id="KW-0808">Transferase</keyword>
<evidence type="ECO:0000256" key="14">
    <source>
        <dbReference type="ARBA" id="ARBA00023098"/>
    </source>
</evidence>
<keyword evidence="11 18" id="KW-0812">Transmembrane</keyword>
<comment type="catalytic activity">
    <reaction evidence="1 18">
        <text>a 1,2-diacyl-sn-glycero-3-phosphate + CTP + H(+) = a CDP-1,2-diacyl-sn-glycerol + diphosphate</text>
        <dbReference type="Rhea" id="RHEA:16229"/>
        <dbReference type="ChEBI" id="CHEBI:15378"/>
        <dbReference type="ChEBI" id="CHEBI:33019"/>
        <dbReference type="ChEBI" id="CHEBI:37563"/>
        <dbReference type="ChEBI" id="CHEBI:58332"/>
        <dbReference type="ChEBI" id="CHEBI:58608"/>
        <dbReference type="EC" id="2.7.7.41"/>
    </reaction>
</comment>
<dbReference type="EMBL" id="JAMKBJ010000001">
    <property type="protein sequence ID" value="MCZ8535642.1"/>
    <property type="molecule type" value="Genomic_DNA"/>
</dbReference>
<comment type="subcellular location">
    <subcellularLocation>
        <location evidence="2">Cell membrane</location>
        <topology evidence="2">Multi-pass membrane protein</topology>
    </subcellularLocation>
</comment>
<comment type="similarity">
    <text evidence="5 18">Belongs to the CDS family.</text>
</comment>
<evidence type="ECO:0000256" key="8">
    <source>
        <dbReference type="ARBA" id="ARBA00022475"/>
    </source>
</evidence>
<comment type="pathway">
    <text evidence="4">Lipid metabolism.</text>
</comment>
<dbReference type="Pfam" id="PF01148">
    <property type="entry name" value="CTP_transf_1"/>
    <property type="match status" value="1"/>
</dbReference>
<keyword evidence="21" id="KW-1185">Reference proteome</keyword>
<keyword evidence="16" id="KW-0594">Phospholipid biosynthesis</keyword>
<evidence type="ECO:0000256" key="15">
    <source>
        <dbReference type="ARBA" id="ARBA00023136"/>
    </source>
</evidence>
<keyword evidence="12 18" id="KW-0548">Nucleotidyltransferase</keyword>
<dbReference type="InterPro" id="IPR000374">
    <property type="entry name" value="PC_trans"/>
</dbReference>
<evidence type="ECO:0000256" key="10">
    <source>
        <dbReference type="ARBA" id="ARBA00022679"/>
    </source>
</evidence>
<dbReference type="PROSITE" id="PS01315">
    <property type="entry name" value="CDS"/>
    <property type="match status" value="1"/>
</dbReference>
<protein>
    <recommendedName>
        <fullName evidence="7 18">Phosphatidate cytidylyltransferase</fullName>
        <ecNumber evidence="6 18">2.7.7.41</ecNumber>
    </recommendedName>
</protein>